<proteinExistence type="predicted"/>
<feature type="compositionally biased region" description="Basic residues" evidence="1">
    <location>
        <begin position="77"/>
        <end position="89"/>
    </location>
</feature>
<gene>
    <name evidence="2" type="ORF">g.25951</name>
    <name evidence="3" type="ORF">g.25952</name>
</gene>
<feature type="compositionally biased region" description="Polar residues" evidence="1">
    <location>
        <begin position="175"/>
        <end position="188"/>
    </location>
</feature>
<organism evidence="3">
    <name type="scientific">Cuerna arida</name>
    <dbReference type="NCBI Taxonomy" id="1464854"/>
    <lineage>
        <taxon>Eukaryota</taxon>
        <taxon>Metazoa</taxon>
        <taxon>Ecdysozoa</taxon>
        <taxon>Arthropoda</taxon>
        <taxon>Hexapoda</taxon>
        <taxon>Insecta</taxon>
        <taxon>Pterygota</taxon>
        <taxon>Neoptera</taxon>
        <taxon>Paraneoptera</taxon>
        <taxon>Hemiptera</taxon>
        <taxon>Auchenorrhyncha</taxon>
        <taxon>Membracoidea</taxon>
        <taxon>Cicadellidae</taxon>
        <taxon>Cicadellinae</taxon>
        <taxon>Proconiini</taxon>
        <taxon>Cuerna</taxon>
    </lineage>
</organism>
<dbReference type="EMBL" id="GECZ01024684">
    <property type="protein sequence ID" value="JAS45085.1"/>
    <property type="molecule type" value="Transcribed_RNA"/>
</dbReference>
<dbReference type="EMBL" id="GECZ01010865">
    <property type="protein sequence ID" value="JAS58904.1"/>
    <property type="molecule type" value="Transcribed_RNA"/>
</dbReference>
<reference evidence="3" key="1">
    <citation type="submission" date="2015-11" db="EMBL/GenBank/DDBJ databases">
        <title>De novo transcriptome assembly of four potential Pierce s Disease insect vectors from Arizona vineyards.</title>
        <authorList>
            <person name="Tassone E.E."/>
        </authorList>
    </citation>
    <scope>NUCLEOTIDE SEQUENCE</scope>
</reference>
<feature type="region of interest" description="Disordered" evidence="1">
    <location>
        <begin position="1"/>
        <end position="188"/>
    </location>
</feature>
<feature type="compositionally biased region" description="Acidic residues" evidence="1">
    <location>
        <begin position="158"/>
        <end position="174"/>
    </location>
</feature>
<name>A0A1B6G910_9HEMI</name>
<dbReference type="AlphaFoldDB" id="A0A1B6G910"/>
<evidence type="ECO:0000313" key="3">
    <source>
        <dbReference type="EMBL" id="JAS58904.1"/>
    </source>
</evidence>
<accession>A0A1B6G910</accession>
<evidence type="ECO:0000313" key="2">
    <source>
        <dbReference type="EMBL" id="JAS45085.1"/>
    </source>
</evidence>
<feature type="compositionally biased region" description="Basic residues" evidence="1">
    <location>
        <begin position="120"/>
        <end position="129"/>
    </location>
</feature>
<sequence>MDPANSDEDNHDSTDSTSLPTNDVKVEKSTANSEKAIRLRAKPDIPVMFSDSEDSFDGYYSKKRKNDSESEDDWAPKKGKAASPKKKVKTEKPPRKPRKQRESKSKTPKEPKPKKEKGTPKPRKPRGKKAKEVKEENSNDASDINDEPDPPPEKKTEEEVDGEGDVDGDNDTAEESNPPSAEYSVSSS</sequence>
<feature type="compositionally biased region" description="Basic and acidic residues" evidence="1">
    <location>
        <begin position="90"/>
        <end position="119"/>
    </location>
</feature>
<protein>
    <submittedName>
        <fullName evidence="3">Uncharacterized protein</fullName>
    </submittedName>
</protein>
<evidence type="ECO:0000256" key="1">
    <source>
        <dbReference type="SAM" id="MobiDB-lite"/>
    </source>
</evidence>
<feature type="compositionally biased region" description="Acidic residues" evidence="1">
    <location>
        <begin position="1"/>
        <end position="10"/>
    </location>
</feature>